<protein>
    <submittedName>
        <fullName evidence="1">Uncharacterized protein</fullName>
    </submittedName>
</protein>
<comment type="caution">
    <text evidence="1">The sequence shown here is derived from an EMBL/GenBank/DDBJ whole genome shotgun (WGS) entry which is preliminary data.</text>
</comment>
<name>A0A822Y6C6_NELNU</name>
<evidence type="ECO:0000313" key="1">
    <source>
        <dbReference type="EMBL" id="DAD29544.1"/>
    </source>
</evidence>
<proteinExistence type="predicted"/>
<evidence type="ECO:0000313" key="2">
    <source>
        <dbReference type="Proteomes" id="UP000607653"/>
    </source>
</evidence>
<sequence>MNQPLDINKERVVHMVTSFTIALKSVYEINSSNMSEALGNKTHLIIIKKATRLPIDLIKPFVSNNMHILSIRY</sequence>
<dbReference type="Proteomes" id="UP000607653">
    <property type="component" value="Unassembled WGS sequence"/>
</dbReference>
<accession>A0A822Y6C6</accession>
<reference evidence="1 2" key="1">
    <citation type="journal article" date="2020" name="Mol. Biol. Evol.">
        <title>Distinct Expression and Methylation Patterns for Genes with Different Fates following a Single Whole-Genome Duplication in Flowering Plants.</title>
        <authorList>
            <person name="Shi T."/>
            <person name="Rahmani R.S."/>
            <person name="Gugger P.F."/>
            <person name="Wang M."/>
            <person name="Li H."/>
            <person name="Zhang Y."/>
            <person name="Li Z."/>
            <person name="Wang Q."/>
            <person name="Van de Peer Y."/>
            <person name="Marchal K."/>
            <person name="Chen J."/>
        </authorList>
    </citation>
    <scope>NUCLEOTIDE SEQUENCE [LARGE SCALE GENOMIC DNA]</scope>
    <source>
        <tissue evidence="1">Leaf</tissue>
    </source>
</reference>
<dbReference type="EMBL" id="DUZY01000002">
    <property type="protein sequence ID" value="DAD29544.1"/>
    <property type="molecule type" value="Genomic_DNA"/>
</dbReference>
<keyword evidence="2" id="KW-1185">Reference proteome</keyword>
<gene>
    <name evidence="1" type="ORF">HUJ06_031012</name>
</gene>
<dbReference type="AlphaFoldDB" id="A0A822Y6C6"/>
<organism evidence="1 2">
    <name type="scientific">Nelumbo nucifera</name>
    <name type="common">Sacred lotus</name>
    <dbReference type="NCBI Taxonomy" id="4432"/>
    <lineage>
        <taxon>Eukaryota</taxon>
        <taxon>Viridiplantae</taxon>
        <taxon>Streptophyta</taxon>
        <taxon>Embryophyta</taxon>
        <taxon>Tracheophyta</taxon>
        <taxon>Spermatophyta</taxon>
        <taxon>Magnoliopsida</taxon>
        <taxon>Proteales</taxon>
        <taxon>Nelumbonaceae</taxon>
        <taxon>Nelumbo</taxon>
    </lineage>
</organism>